<evidence type="ECO:0000256" key="1">
    <source>
        <dbReference type="SAM" id="MobiDB-lite"/>
    </source>
</evidence>
<feature type="compositionally biased region" description="Polar residues" evidence="1">
    <location>
        <begin position="807"/>
        <end position="817"/>
    </location>
</feature>
<sequence>MEGTPSNKIMAKSIADPKVSTPDFGGDRVEVSREEQNVPSYNYPLHQAVESIGRQAKLSLSLVAEQSGELSNTRSGKSKLNLLNPMSLLTRRKIHPSTAQVSQNTTKNFTRLKGVDQFFELHPEELLVHDFNTIQNSNRFTGRRSPERPQSPKPSSQYNHNRYKDPPSSKSSKDFWDAIECTSQTFESQFSAHDYILPETSASMNNTLVSPQYCLEAGRESSLLSEPSRGEQENPNSYTIMGDPKTKKYSNYDFIQKNCGNIPTYSLNISDNVVSASAQEITRKQEETNVPFEISRIPKKMNSVSSVLGLNIGVVSIEDEKLADRQDIDPKKSGDTEPDEPPEGEQTDNYRQESLLESTSSCDGMLQQPNNNINLENTSVADKVLLENFQKMEIRCKNNSSSESVMIAVDNRKPHYESKYIQDSSSTLYDCTNLANFEEAETLTSYNPEEAGNDLHVNDFESRQQSVGSQKTKNGVYLATFDESFYYDDGLIEIPENLPDETDFDESVFDKKDTDDYGRPLVSLSSPISFPTPRTDLAVKTHTTNEASESCSNFHSTSSASLDLGRQSAEKVSNLILNKKAAGKLSHLTQDSLAAHQSALENAAHTEAIDGGLCHDSENQREKSEIENAYPSSFSNYFQTLPDNSFSSRFELGDSFNEDYCMRDVDYEFDDDLNDDSIIAAANAEALANDCDGFYGREFGFYSAPETPEKDTLNRHGGYFGNGSSQSIDKKGHNGRVATHEPNLTPITERSEYSNRNSYMSQNIHSPSSTREKFGPGLSQFVARKDELDTDMNFESLVKLRRGTWGGSQTSLHSSNGSAGGNDENGIGSQLNFRSYANGRESHNDFQQINSNAVLFRSEDLRERDERDI</sequence>
<feature type="region of interest" description="Disordered" evidence="1">
    <location>
        <begin position="221"/>
        <end position="244"/>
    </location>
</feature>
<protein>
    <submittedName>
        <fullName evidence="2">Bgt-394</fullName>
    </submittedName>
</protein>
<organism evidence="2">
    <name type="scientific">Blumeria graminis f. sp. tritici 96224</name>
    <dbReference type="NCBI Taxonomy" id="1268274"/>
    <lineage>
        <taxon>Eukaryota</taxon>
        <taxon>Fungi</taxon>
        <taxon>Dikarya</taxon>
        <taxon>Ascomycota</taxon>
        <taxon>Pezizomycotina</taxon>
        <taxon>Leotiomycetes</taxon>
        <taxon>Erysiphales</taxon>
        <taxon>Erysiphaceae</taxon>
        <taxon>Blumeria</taxon>
    </lineage>
</organism>
<feature type="region of interest" description="Disordered" evidence="1">
    <location>
        <begin position="805"/>
        <end position="827"/>
    </location>
</feature>
<feature type="region of interest" description="Disordered" evidence="1">
    <location>
        <begin position="137"/>
        <end position="171"/>
    </location>
</feature>
<proteinExistence type="predicted"/>
<accession>A0A381LA49</accession>
<feature type="region of interest" description="Disordered" evidence="1">
    <location>
        <begin position="1"/>
        <end position="27"/>
    </location>
</feature>
<dbReference type="EMBL" id="UIGY01000095">
    <property type="protein sequence ID" value="SUZ10778.1"/>
    <property type="molecule type" value="Genomic_DNA"/>
</dbReference>
<feature type="compositionally biased region" description="Acidic residues" evidence="1">
    <location>
        <begin position="336"/>
        <end position="346"/>
    </location>
</feature>
<feature type="region of interest" description="Disordered" evidence="1">
    <location>
        <begin position="321"/>
        <end position="350"/>
    </location>
</feature>
<reference evidence="2" key="1">
    <citation type="submission" date="2018-07" db="EMBL/GenBank/DDBJ databases">
        <authorList>
            <person name="Quirk P.G."/>
            <person name="Krulwich T.A."/>
        </authorList>
    </citation>
    <scope>NUCLEOTIDE SEQUENCE</scope>
    <source>
        <strain evidence="2">96224</strain>
    </source>
</reference>
<name>A0A381LA49_BLUGR</name>
<feature type="compositionally biased region" description="Basic and acidic residues" evidence="1">
    <location>
        <begin position="321"/>
        <end position="335"/>
    </location>
</feature>
<feature type="compositionally biased region" description="Basic and acidic residues" evidence="1">
    <location>
        <begin position="162"/>
        <end position="171"/>
    </location>
</feature>
<evidence type="ECO:0000313" key="2">
    <source>
        <dbReference type="EMBL" id="SUZ10778.1"/>
    </source>
</evidence>
<gene>
    <name evidence="2" type="ORF">BGT96224V2_LOCUS3912</name>
</gene>
<dbReference type="AlphaFoldDB" id="A0A381LA49"/>